<dbReference type="STRING" id="4537.A0A0E0KVY3"/>
<dbReference type="HOGENOM" id="CLU_020188_5_2_1"/>
<dbReference type="InterPro" id="IPR004158">
    <property type="entry name" value="DUF247_pln"/>
</dbReference>
<reference evidence="2" key="2">
    <citation type="submission" date="2018-05" db="EMBL/GenBank/DDBJ databases">
        <title>OpunRS2 (Oryza punctata Reference Sequence Version 2).</title>
        <authorList>
            <person name="Zhang J."/>
            <person name="Kudrna D."/>
            <person name="Lee S."/>
            <person name="Talag J."/>
            <person name="Welchert J."/>
            <person name="Wing R.A."/>
        </authorList>
    </citation>
    <scope>NUCLEOTIDE SEQUENCE [LARGE SCALE GENOMIC DNA]</scope>
</reference>
<keyword evidence="1" id="KW-1133">Transmembrane helix</keyword>
<proteinExistence type="predicted"/>
<dbReference type="Proteomes" id="UP000026962">
    <property type="component" value="Chromosome 4"/>
</dbReference>
<dbReference type="Pfam" id="PF03140">
    <property type="entry name" value="DUF247"/>
    <property type="match status" value="1"/>
</dbReference>
<dbReference type="Gramene" id="OPUNC04G24800.1">
    <property type="protein sequence ID" value="OPUNC04G24800.1"/>
    <property type="gene ID" value="OPUNC04G24800"/>
</dbReference>
<reference evidence="2" key="1">
    <citation type="submission" date="2015-04" db="UniProtKB">
        <authorList>
            <consortium name="EnsemblPlants"/>
        </authorList>
    </citation>
    <scope>IDENTIFICATION</scope>
</reference>
<keyword evidence="1" id="KW-0812">Transmembrane</keyword>
<dbReference type="EnsemblPlants" id="OPUNC04G24800.1">
    <property type="protein sequence ID" value="OPUNC04G24800.1"/>
    <property type="gene ID" value="OPUNC04G24800"/>
</dbReference>
<keyword evidence="1" id="KW-0472">Membrane</keyword>
<keyword evidence="3" id="KW-1185">Reference proteome</keyword>
<evidence type="ECO:0000313" key="3">
    <source>
        <dbReference type="Proteomes" id="UP000026962"/>
    </source>
</evidence>
<dbReference type="AlphaFoldDB" id="A0A0E0KVY3"/>
<name>A0A0E0KVY3_ORYPU</name>
<protein>
    <submittedName>
        <fullName evidence="2">Uncharacterized protein</fullName>
    </submittedName>
</protein>
<organism evidence="2">
    <name type="scientific">Oryza punctata</name>
    <name type="common">Red rice</name>
    <dbReference type="NCBI Taxonomy" id="4537"/>
    <lineage>
        <taxon>Eukaryota</taxon>
        <taxon>Viridiplantae</taxon>
        <taxon>Streptophyta</taxon>
        <taxon>Embryophyta</taxon>
        <taxon>Tracheophyta</taxon>
        <taxon>Spermatophyta</taxon>
        <taxon>Magnoliopsida</taxon>
        <taxon>Liliopsida</taxon>
        <taxon>Poales</taxon>
        <taxon>Poaceae</taxon>
        <taxon>BOP clade</taxon>
        <taxon>Oryzoideae</taxon>
        <taxon>Oryzeae</taxon>
        <taxon>Oryzinae</taxon>
        <taxon>Oryza</taxon>
    </lineage>
</organism>
<dbReference type="PANTHER" id="PTHR31170:SF18">
    <property type="entry name" value="(WILD MALAYSIAN BANANA) HYPOTHETICAL PROTEIN"/>
    <property type="match status" value="1"/>
</dbReference>
<dbReference type="PANTHER" id="PTHR31170">
    <property type="entry name" value="BNAC04G53230D PROTEIN"/>
    <property type="match status" value="1"/>
</dbReference>
<evidence type="ECO:0000256" key="1">
    <source>
        <dbReference type="SAM" id="Phobius"/>
    </source>
</evidence>
<feature type="transmembrane region" description="Helical" evidence="1">
    <location>
        <begin position="533"/>
        <end position="554"/>
    </location>
</feature>
<dbReference type="OMA" id="DIEACHE"/>
<evidence type="ECO:0000313" key="2">
    <source>
        <dbReference type="EnsemblPlants" id="OPUNC04G24800.1"/>
    </source>
</evidence>
<accession>A0A0E0KVY3</accession>
<sequence length="559" mass="64463">MWGLRICDRIYGSLVPFVTGVPTPLQILAYLQGSKQKRNPSDVGLAILRAEKRVIGLNNLSHLNYFPCGPASVVVPCFFGDLSTSESGFFLVSVNDLNRNVDMNALVNSMTNELDYYWSLGEVPDNGKNSCIIYKIQQHIRMVDKLAYEPCMLSIGPYHHGAPALQAMQKEKWSYLDYILNLNSSKTLMDYLCPLDDISNTARNCYSEEIKMDEKTYVDNLNSEETLVGNGGQNRSCPDDVSETKKTNNRILNQEGSQSCKLEEIQRAQYDDEIGQWFFKFVHHDLFLLENQIPFFVVKKIFNLLAGDNIWLTHEISMPSQKAEGSHNQARLQYFQRFVNFRRKYLKLGHHVDETEQSSLSDTETPNLQDGQQLNRWRRVAQYLEAGVTFKKRDHDKLQPHSLLDIKFSNGAMEIPFIVIDEHTGTLFRNLIAFEQTCPQFGDDFTAYVVFLSQLISMPEDVTLLARREIIVHHLQSDEMVSDLFTLLSKDVVFDFNGSYYLKSLCHVMETYYQSRLNRWMAWLWLNHFRNPWLVLAAFATVIVLLCTVVQTCWNIGIR</sequence>